<dbReference type="SUPFAM" id="SSF51735">
    <property type="entry name" value="NAD(P)-binding Rossmann-fold domains"/>
    <property type="match status" value="1"/>
</dbReference>
<dbReference type="AlphaFoldDB" id="A0A382ET02"/>
<organism evidence="5">
    <name type="scientific">marine metagenome</name>
    <dbReference type="NCBI Taxonomy" id="408172"/>
    <lineage>
        <taxon>unclassified sequences</taxon>
        <taxon>metagenomes</taxon>
        <taxon>ecological metagenomes</taxon>
    </lineage>
</organism>
<dbReference type="SUPFAM" id="SSF52283">
    <property type="entry name" value="Formate/glycerate dehydrogenase catalytic domain-like"/>
    <property type="match status" value="1"/>
</dbReference>
<feature type="domain" description="D-isomer specific 2-hydroxyacid dehydrogenase catalytic" evidence="3">
    <location>
        <begin position="28"/>
        <end position="316"/>
    </location>
</feature>
<dbReference type="PROSITE" id="PS00671">
    <property type="entry name" value="D_2_HYDROXYACID_DH_3"/>
    <property type="match status" value="1"/>
</dbReference>
<evidence type="ECO:0000259" key="3">
    <source>
        <dbReference type="Pfam" id="PF00389"/>
    </source>
</evidence>
<dbReference type="InterPro" id="IPR006140">
    <property type="entry name" value="D-isomer_DH_NAD-bd"/>
</dbReference>
<dbReference type="PANTHER" id="PTHR43333">
    <property type="entry name" value="2-HACID_DH_C DOMAIN-CONTAINING PROTEIN"/>
    <property type="match status" value="1"/>
</dbReference>
<dbReference type="InterPro" id="IPR006139">
    <property type="entry name" value="D-isomer_2_OHA_DH_cat_dom"/>
</dbReference>
<dbReference type="InterPro" id="IPR029753">
    <property type="entry name" value="D-isomer_DH_CS"/>
</dbReference>
<evidence type="ECO:0000313" key="5">
    <source>
        <dbReference type="EMBL" id="SVB52967.1"/>
    </source>
</evidence>
<dbReference type="CDD" id="cd05300">
    <property type="entry name" value="2-Hacid_dh_1"/>
    <property type="match status" value="1"/>
</dbReference>
<dbReference type="Pfam" id="PF02826">
    <property type="entry name" value="2-Hacid_dh_C"/>
    <property type="match status" value="1"/>
</dbReference>
<dbReference type="InterPro" id="IPR036291">
    <property type="entry name" value="NAD(P)-bd_dom_sf"/>
</dbReference>
<evidence type="ECO:0000259" key="4">
    <source>
        <dbReference type="Pfam" id="PF02826"/>
    </source>
</evidence>
<sequence length="325" mass="35185">VNATKLPVVIHGVSTVDEVPGIETVLSDISVRCAPNLAALRDTLPGASVLLGWKFDATELHDAWDCVDQLRWIQWPGAGVDAVLCPFLVESDIVLTNMRGVFDRAIAEYVLGLILAFAKDLPETCHAQKERRWAYRLTERVEGCPVLVVGVGGIGRAIGRMLGAVGCRVHGVGRSARSGDSDFAAIYASGDLDQVLTNADYVVVAAPLTDKTRGLFGAKQFAAMKKSARFVNVGRGALVNETALVEALQQQQIAGAALDVFETEPLPPDSPLWDFENVIVSPHMSGDYDGHHATVVQVFLDNLSRFRRGEPLLNRVDKRLGFVTD</sequence>
<proteinExistence type="predicted"/>
<keyword evidence="2" id="KW-0520">NAD</keyword>
<dbReference type="GO" id="GO:0016616">
    <property type="term" value="F:oxidoreductase activity, acting on the CH-OH group of donors, NAD or NADP as acceptor"/>
    <property type="evidence" value="ECO:0007669"/>
    <property type="project" value="InterPro"/>
</dbReference>
<evidence type="ECO:0000256" key="1">
    <source>
        <dbReference type="ARBA" id="ARBA00023002"/>
    </source>
</evidence>
<keyword evidence="1" id="KW-0560">Oxidoreductase</keyword>
<feature type="non-terminal residue" evidence="5">
    <location>
        <position position="1"/>
    </location>
</feature>
<reference evidence="5" key="1">
    <citation type="submission" date="2018-05" db="EMBL/GenBank/DDBJ databases">
        <authorList>
            <person name="Lanie J.A."/>
            <person name="Ng W.-L."/>
            <person name="Kazmierczak K.M."/>
            <person name="Andrzejewski T.M."/>
            <person name="Davidsen T.M."/>
            <person name="Wayne K.J."/>
            <person name="Tettelin H."/>
            <person name="Glass J.I."/>
            <person name="Rusch D."/>
            <person name="Podicherti R."/>
            <person name="Tsui H.-C.T."/>
            <person name="Winkler M.E."/>
        </authorList>
    </citation>
    <scope>NUCLEOTIDE SEQUENCE</scope>
</reference>
<protein>
    <submittedName>
        <fullName evidence="5">Uncharacterized protein</fullName>
    </submittedName>
</protein>
<name>A0A382ET02_9ZZZZ</name>
<dbReference type="Pfam" id="PF00389">
    <property type="entry name" value="2-Hacid_dh"/>
    <property type="match status" value="1"/>
</dbReference>
<dbReference type="EMBL" id="UINC01045785">
    <property type="protein sequence ID" value="SVB52967.1"/>
    <property type="molecule type" value="Genomic_DNA"/>
</dbReference>
<accession>A0A382ET02</accession>
<feature type="domain" description="D-isomer specific 2-hydroxyacid dehydrogenase NAD-binding" evidence="4">
    <location>
        <begin position="111"/>
        <end position="285"/>
    </location>
</feature>
<evidence type="ECO:0000256" key="2">
    <source>
        <dbReference type="ARBA" id="ARBA00023027"/>
    </source>
</evidence>
<gene>
    <name evidence="5" type="ORF">METZ01_LOCUS205821</name>
</gene>
<dbReference type="GO" id="GO:0051287">
    <property type="term" value="F:NAD binding"/>
    <property type="evidence" value="ECO:0007669"/>
    <property type="project" value="InterPro"/>
</dbReference>
<dbReference type="Gene3D" id="3.40.50.720">
    <property type="entry name" value="NAD(P)-binding Rossmann-like Domain"/>
    <property type="match status" value="2"/>
</dbReference>
<dbReference type="PANTHER" id="PTHR43333:SF1">
    <property type="entry name" value="D-ISOMER SPECIFIC 2-HYDROXYACID DEHYDROGENASE NAD-BINDING DOMAIN-CONTAINING PROTEIN"/>
    <property type="match status" value="1"/>
</dbReference>